<evidence type="ECO:0000313" key="3">
    <source>
        <dbReference type="Proteomes" id="UP000315938"/>
    </source>
</evidence>
<sequence length="213" mass="24746">MVPKHTPNSKFGRWLLKYRLKLILFAFIVIIPVTFVIALYLGDYLKYKNVDFDGNVVSQFQSTFITTEDETNHEIINLQTDELLIQIKLMDMLIPEYYDDTNGHYTFKARQEVKSGKHIHELAVKFVVQAEWINAKSAVTTIPLTNTFGTDRKISFNHILPQSPLWFVHVNAPYLYVEVVYHIELALDQEETVTHYFKTYLGDLTPASQIVTE</sequence>
<evidence type="ECO:0000313" key="2">
    <source>
        <dbReference type="EMBL" id="TRX99682.1"/>
    </source>
</evidence>
<dbReference type="Proteomes" id="UP000315938">
    <property type="component" value="Unassembled WGS sequence"/>
</dbReference>
<evidence type="ECO:0000256" key="1">
    <source>
        <dbReference type="SAM" id="Phobius"/>
    </source>
</evidence>
<comment type="caution">
    <text evidence="2">The sequence shown here is derived from an EMBL/GenBank/DDBJ whole genome shotgun (WGS) entry which is preliminary data.</text>
</comment>
<protein>
    <submittedName>
        <fullName evidence="2">Uncharacterized protein</fullName>
    </submittedName>
</protein>
<proteinExistence type="predicted"/>
<reference evidence="2 3" key="1">
    <citation type="submission" date="2019-07" db="EMBL/GenBank/DDBJ databases">
        <title>Genome sequence of Acholeplasma laidlawii strain with increased resistance to erythromycin.</title>
        <authorList>
            <person name="Medvedeva E.S."/>
            <person name="Baranova N.B."/>
            <person name="Siniagina M.N."/>
            <person name="Mouzykantov A."/>
            <person name="Chernova O.A."/>
            <person name="Chernov V.M."/>
        </authorList>
    </citation>
    <scope>NUCLEOTIDE SEQUENCE [LARGE SCALE GENOMIC DNA]</scope>
    <source>
        <strain evidence="2 3">PG8REry</strain>
    </source>
</reference>
<keyword evidence="1" id="KW-0472">Membrane</keyword>
<feature type="transmembrane region" description="Helical" evidence="1">
    <location>
        <begin position="20"/>
        <end position="41"/>
    </location>
</feature>
<keyword evidence="1" id="KW-1133">Transmembrane helix</keyword>
<accession>A0A553IHK2</accession>
<organism evidence="2 3">
    <name type="scientific">Acholeplasma laidlawii</name>
    <dbReference type="NCBI Taxonomy" id="2148"/>
    <lineage>
        <taxon>Bacteria</taxon>
        <taxon>Bacillati</taxon>
        <taxon>Mycoplasmatota</taxon>
        <taxon>Mollicutes</taxon>
        <taxon>Acholeplasmatales</taxon>
        <taxon>Acholeplasmataceae</taxon>
        <taxon>Acholeplasma</taxon>
    </lineage>
</organism>
<dbReference type="GeneID" id="41339040"/>
<gene>
    <name evidence="2" type="ORF">FNV44_01180</name>
</gene>
<dbReference type="EMBL" id="VKID01000001">
    <property type="protein sequence ID" value="TRX99682.1"/>
    <property type="molecule type" value="Genomic_DNA"/>
</dbReference>
<dbReference type="AlphaFoldDB" id="A0A553IHK2"/>
<keyword evidence="1" id="KW-0812">Transmembrane</keyword>
<name>A0A553IHK2_ACHLA</name>
<dbReference type="RefSeq" id="WP_012242831.1">
    <property type="nucleotide sequence ID" value="NZ_JACAOE010000001.1"/>
</dbReference>